<sequence length="125" mass="14936">MKRIFPILLIFLTLQSCYQTTRDCENFKTGEFVFKYTLNGEEKESRFIRTDSMEYDYFEDHIDTNTVKWVNDCEYIVKKVNPVNLNEAKPLHFRILSTSEESYTFEYSLLGDLKNKQRGTAYKIQ</sequence>
<organism evidence="1 2">
    <name type="scientific">Robertkochia marina</name>
    <dbReference type="NCBI Taxonomy" id="1227945"/>
    <lineage>
        <taxon>Bacteria</taxon>
        <taxon>Pseudomonadati</taxon>
        <taxon>Bacteroidota</taxon>
        <taxon>Flavobacteriia</taxon>
        <taxon>Flavobacteriales</taxon>
        <taxon>Flavobacteriaceae</taxon>
        <taxon>Robertkochia</taxon>
    </lineage>
</organism>
<dbReference type="PROSITE" id="PS51257">
    <property type="entry name" value="PROKAR_LIPOPROTEIN"/>
    <property type="match status" value="1"/>
</dbReference>
<gene>
    <name evidence="1" type="ORF">E7Z59_09445</name>
</gene>
<keyword evidence="2" id="KW-1185">Reference proteome</keyword>
<protein>
    <recommendedName>
        <fullName evidence="3">DNA topoisomerase IV</fullName>
    </recommendedName>
</protein>
<dbReference type="AlphaFoldDB" id="A0A4S3M0E9"/>
<accession>A0A4S3M0E9</accession>
<reference evidence="1 2" key="1">
    <citation type="submission" date="2019-04" db="EMBL/GenBank/DDBJ databases">
        <title>Draft genome sequence of Robertkochia marina CC-AMO-30D.</title>
        <authorList>
            <person name="Hameed A."/>
            <person name="Lin S.-Y."/>
            <person name="Shahina M."/>
            <person name="Lai W.-A."/>
            <person name="Young C.-C."/>
        </authorList>
    </citation>
    <scope>NUCLEOTIDE SEQUENCE [LARGE SCALE GENOMIC DNA]</scope>
    <source>
        <strain evidence="1 2">CC-AMO-30D</strain>
    </source>
</reference>
<dbReference type="EMBL" id="SSMC01000002">
    <property type="protein sequence ID" value="THD67864.1"/>
    <property type="molecule type" value="Genomic_DNA"/>
</dbReference>
<dbReference type="Proteomes" id="UP000305939">
    <property type="component" value="Unassembled WGS sequence"/>
</dbReference>
<name>A0A4S3M0E9_9FLAO</name>
<dbReference type="OrthoDB" id="1202013at2"/>
<proteinExistence type="predicted"/>
<comment type="caution">
    <text evidence="1">The sequence shown here is derived from an EMBL/GenBank/DDBJ whole genome shotgun (WGS) entry which is preliminary data.</text>
</comment>
<evidence type="ECO:0008006" key="3">
    <source>
        <dbReference type="Google" id="ProtNLM"/>
    </source>
</evidence>
<dbReference type="RefSeq" id="WP_136336069.1">
    <property type="nucleotide sequence ID" value="NZ_QXMP01000012.1"/>
</dbReference>
<evidence type="ECO:0000313" key="2">
    <source>
        <dbReference type="Proteomes" id="UP000305939"/>
    </source>
</evidence>
<evidence type="ECO:0000313" key="1">
    <source>
        <dbReference type="EMBL" id="THD67864.1"/>
    </source>
</evidence>